<dbReference type="RefSeq" id="WP_343947002.1">
    <property type="nucleotide sequence ID" value="NZ_BAAAHP010000339.1"/>
</dbReference>
<evidence type="ECO:0000256" key="1">
    <source>
        <dbReference type="ARBA" id="ARBA00008812"/>
    </source>
</evidence>
<comment type="similarity">
    <text evidence="1">Belongs to the UPF0312 family.</text>
</comment>
<dbReference type="Proteomes" id="UP001499967">
    <property type="component" value="Unassembled WGS sequence"/>
</dbReference>
<evidence type="ECO:0000313" key="4">
    <source>
        <dbReference type="Proteomes" id="UP001499967"/>
    </source>
</evidence>
<organism evidence="3 4">
    <name type="scientific">Pseudonocardia zijingensis</name>
    <dbReference type="NCBI Taxonomy" id="153376"/>
    <lineage>
        <taxon>Bacteria</taxon>
        <taxon>Bacillati</taxon>
        <taxon>Actinomycetota</taxon>
        <taxon>Actinomycetes</taxon>
        <taxon>Pseudonocardiales</taxon>
        <taxon>Pseudonocardiaceae</taxon>
        <taxon>Pseudonocardia</taxon>
    </lineage>
</organism>
<evidence type="ECO:0000313" key="3">
    <source>
        <dbReference type="EMBL" id="GAA0909163.1"/>
    </source>
</evidence>
<name>A0ABN1NIT2_9PSEU</name>
<dbReference type="InterPro" id="IPR007372">
    <property type="entry name" value="Lipid/polyisoprenoid-bd_YceI"/>
</dbReference>
<protein>
    <submittedName>
        <fullName evidence="3">YceI family protein</fullName>
    </submittedName>
</protein>
<proteinExistence type="inferred from homology"/>
<dbReference type="Gene3D" id="2.40.128.110">
    <property type="entry name" value="Lipid/polyisoprenoid-binding, YceI-like"/>
    <property type="match status" value="1"/>
</dbReference>
<dbReference type="InterPro" id="IPR036761">
    <property type="entry name" value="TTHA0802/YceI-like_sf"/>
</dbReference>
<gene>
    <name evidence="3" type="ORF">GCM10009559_78840</name>
</gene>
<accession>A0ABN1NIT2</accession>
<keyword evidence="4" id="KW-1185">Reference proteome</keyword>
<reference evidence="3 4" key="1">
    <citation type="journal article" date="2019" name="Int. J. Syst. Evol. Microbiol.">
        <title>The Global Catalogue of Microorganisms (GCM) 10K type strain sequencing project: providing services to taxonomists for standard genome sequencing and annotation.</title>
        <authorList>
            <consortium name="The Broad Institute Genomics Platform"/>
            <consortium name="The Broad Institute Genome Sequencing Center for Infectious Disease"/>
            <person name="Wu L."/>
            <person name="Ma J."/>
        </authorList>
    </citation>
    <scope>NUCLEOTIDE SEQUENCE [LARGE SCALE GENOMIC DNA]</scope>
    <source>
        <strain evidence="3 4">JCM 11117</strain>
    </source>
</reference>
<dbReference type="PANTHER" id="PTHR34406:SF1">
    <property type="entry name" value="PROTEIN YCEI"/>
    <property type="match status" value="1"/>
</dbReference>
<dbReference type="SMART" id="SM00867">
    <property type="entry name" value="YceI"/>
    <property type="match status" value="1"/>
</dbReference>
<evidence type="ECO:0000259" key="2">
    <source>
        <dbReference type="SMART" id="SM00867"/>
    </source>
</evidence>
<dbReference type="Pfam" id="PF04264">
    <property type="entry name" value="YceI"/>
    <property type="match status" value="1"/>
</dbReference>
<dbReference type="PANTHER" id="PTHR34406">
    <property type="entry name" value="PROTEIN YCEI"/>
    <property type="match status" value="1"/>
</dbReference>
<dbReference type="EMBL" id="BAAAHP010000339">
    <property type="protein sequence ID" value="GAA0909163.1"/>
    <property type="molecule type" value="Genomic_DNA"/>
</dbReference>
<feature type="domain" description="Lipid/polyisoprenoid-binding YceI-like" evidence="2">
    <location>
        <begin position="11"/>
        <end position="179"/>
    </location>
</feature>
<sequence>MTTSTLPFAGTYAVDPIHSSVEFAVRHMGVSLFRATFEDVSARFVSDDAAVRLEGSAPVESVSIRSPREFRDHVVFGADFFDAGNHPTITVSADDVALHDDGTVTLDAALTIRSVTRQVPVTGTYRTPVVALDGRRRGAFELTATVDRRDFGLDWQAPLPAGGEALGNEVQLTAHLEVVEEA</sequence>
<dbReference type="SUPFAM" id="SSF101874">
    <property type="entry name" value="YceI-like"/>
    <property type="match status" value="1"/>
</dbReference>
<comment type="caution">
    <text evidence="3">The sequence shown here is derived from an EMBL/GenBank/DDBJ whole genome shotgun (WGS) entry which is preliminary data.</text>
</comment>